<evidence type="ECO:0000256" key="1">
    <source>
        <dbReference type="ARBA" id="ARBA00022475"/>
    </source>
</evidence>
<dbReference type="InterPro" id="IPR050768">
    <property type="entry name" value="UPF0353/GerABKA_families"/>
</dbReference>
<protein>
    <submittedName>
        <fullName evidence="7">BatB protein</fullName>
    </submittedName>
</protein>
<proteinExistence type="predicted"/>
<feature type="transmembrane region" description="Helical" evidence="5">
    <location>
        <begin position="298"/>
        <end position="317"/>
    </location>
</feature>
<dbReference type="InterPro" id="IPR002035">
    <property type="entry name" value="VWF_A"/>
</dbReference>
<feature type="domain" description="VWFA" evidence="6">
    <location>
        <begin position="79"/>
        <end position="278"/>
    </location>
</feature>
<feature type="transmembrane region" description="Helical" evidence="5">
    <location>
        <begin position="12"/>
        <end position="30"/>
    </location>
</feature>
<keyword evidence="3 5" id="KW-1133">Transmembrane helix</keyword>
<evidence type="ECO:0000256" key="3">
    <source>
        <dbReference type="ARBA" id="ARBA00022989"/>
    </source>
</evidence>
<evidence type="ECO:0000256" key="5">
    <source>
        <dbReference type="SAM" id="Phobius"/>
    </source>
</evidence>
<gene>
    <name evidence="7" type="primary">batB</name>
    <name evidence="7" type="ORF">PEPS_08140</name>
</gene>
<accession>A0ABN6L617</accession>
<evidence type="ECO:0000313" key="7">
    <source>
        <dbReference type="EMBL" id="BDC98533.1"/>
    </source>
</evidence>
<dbReference type="PANTHER" id="PTHR22550">
    <property type="entry name" value="SPORE GERMINATION PROTEIN"/>
    <property type="match status" value="1"/>
</dbReference>
<dbReference type="Pfam" id="PF13519">
    <property type="entry name" value="VWA_2"/>
    <property type="match status" value="1"/>
</dbReference>
<dbReference type="RefSeq" id="WP_332922725.1">
    <property type="nucleotide sequence ID" value="NZ_AP025292.1"/>
</dbReference>
<keyword evidence="8" id="KW-1185">Reference proteome</keyword>
<dbReference type="Proteomes" id="UP001354989">
    <property type="component" value="Chromosome"/>
</dbReference>
<sequence>MTWYKPLGTTETIFILLFCFLYIAYIWRSIRIAKRLRAAYKWVFVKLVLRTIYFGCFIAALLGPSFGQMAQEIKSQGKDIMICVDLSRSMDATDIAPSRLEKVKFELKNLVKSFASDRVGVIIFSSEAFMQCPLTFDQSALNLFIETMNTSLVPHSGTDFGPPLQMALDKLKAQQDDNSSPKSKVIILISDGEDFGENTADAITQVEDQNIKLFSVGVGTEAGGRIPVGRGFKRQSNGQPVLTKLEASSLKKIASKTGGRYFEVNDQRNDVPKLINDISKIEGELRDTRKIDVKANKYFYFLAFGLLLMGIDVLTSIRTIKI</sequence>
<dbReference type="SUPFAM" id="SSF53300">
    <property type="entry name" value="vWA-like"/>
    <property type="match status" value="1"/>
</dbReference>
<dbReference type="InterPro" id="IPR036465">
    <property type="entry name" value="vWFA_dom_sf"/>
</dbReference>
<dbReference type="PANTHER" id="PTHR22550:SF5">
    <property type="entry name" value="LEUCINE ZIPPER PROTEIN 4"/>
    <property type="match status" value="1"/>
</dbReference>
<dbReference type="EMBL" id="AP025292">
    <property type="protein sequence ID" value="BDC98533.1"/>
    <property type="molecule type" value="Genomic_DNA"/>
</dbReference>
<evidence type="ECO:0000313" key="8">
    <source>
        <dbReference type="Proteomes" id="UP001354989"/>
    </source>
</evidence>
<reference evidence="7 8" key="1">
    <citation type="submission" date="2021-12" db="EMBL/GenBank/DDBJ databases">
        <title>Genome sequencing of bacteria with rrn-lacking chromosome and rrn-plasmid.</title>
        <authorList>
            <person name="Anda M."/>
            <person name="Iwasaki W."/>
        </authorList>
    </citation>
    <scope>NUCLEOTIDE SEQUENCE [LARGE SCALE GENOMIC DNA]</scope>
    <source>
        <strain evidence="7 8">NBRC 101262</strain>
    </source>
</reference>
<keyword evidence="4 5" id="KW-0472">Membrane</keyword>
<evidence type="ECO:0000256" key="2">
    <source>
        <dbReference type="ARBA" id="ARBA00022692"/>
    </source>
</evidence>
<keyword evidence="2 5" id="KW-0812">Transmembrane</keyword>
<name>A0ABN6L617_9BACT</name>
<evidence type="ECO:0000259" key="6">
    <source>
        <dbReference type="PROSITE" id="PS50234"/>
    </source>
</evidence>
<evidence type="ECO:0000256" key="4">
    <source>
        <dbReference type="ARBA" id="ARBA00023136"/>
    </source>
</evidence>
<organism evidence="7 8">
    <name type="scientific">Persicobacter psychrovividus</name>
    <dbReference type="NCBI Taxonomy" id="387638"/>
    <lineage>
        <taxon>Bacteria</taxon>
        <taxon>Pseudomonadati</taxon>
        <taxon>Bacteroidota</taxon>
        <taxon>Cytophagia</taxon>
        <taxon>Cytophagales</taxon>
        <taxon>Persicobacteraceae</taxon>
        <taxon>Persicobacter</taxon>
    </lineage>
</organism>
<keyword evidence="1" id="KW-1003">Cell membrane</keyword>
<feature type="transmembrane region" description="Helical" evidence="5">
    <location>
        <begin position="42"/>
        <end position="62"/>
    </location>
</feature>
<dbReference type="PROSITE" id="PS50234">
    <property type="entry name" value="VWFA"/>
    <property type="match status" value="1"/>
</dbReference>
<dbReference type="Gene3D" id="3.40.50.410">
    <property type="entry name" value="von Willebrand factor, type A domain"/>
    <property type="match status" value="1"/>
</dbReference>
<dbReference type="SMART" id="SM00327">
    <property type="entry name" value="VWA"/>
    <property type="match status" value="1"/>
</dbReference>